<reference evidence="1 2" key="1">
    <citation type="submission" date="2015-11" db="EMBL/GenBank/DDBJ databases">
        <title>Genome Sequence of Bacillus simplex strain VanAntwerpen2.</title>
        <authorList>
            <person name="Couger M.B."/>
        </authorList>
    </citation>
    <scope>NUCLEOTIDE SEQUENCE [LARGE SCALE GENOMIC DNA]</scope>
    <source>
        <strain evidence="1 2">VanAntwerpen02</strain>
    </source>
</reference>
<dbReference type="AlphaFoldDB" id="A0A109MVQ0"/>
<name>A0A109MVQ0_9BACI</name>
<protein>
    <submittedName>
        <fullName evidence="1">Uncharacterized protein</fullName>
    </submittedName>
</protein>
<keyword evidence="2" id="KW-1185">Reference proteome</keyword>
<evidence type="ECO:0000313" key="2">
    <source>
        <dbReference type="Proteomes" id="UP000064189"/>
    </source>
</evidence>
<accession>A0A109MVQ0</accession>
<proteinExistence type="predicted"/>
<dbReference type="EMBL" id="LNNH01000032">
    <property type="protein sequence ID" value="KWW16502.1"/>
    <property type="molecule type" value="Genomic_DNA"/>
</dbReference>
<gene>
    <name evidence="1" type="ORF">AS888_24010</name>
</gene>
<dbReference type="Proteomes" id="UP000064189">
    <property type="component" value="Unassembled WGS sequence"/>
</dbReference>
<organism evidence="1 2">
    <name type="scientific">Peribacillus simplex</name>
    <dbReference type="NCBI Taxonomy" id="1478"/>
    <lineage>
        <taxon>Bacteria</taxon>
        <taxon>Bacillati</taxon>
        <taxon>Bacillota</taxon>
        <taxon>Bacilli</taxon>
        <taxon>Bacillales</taxon>
        <taxon>Bacillaceae</taxon>
        <taxon>Peribacillus</taxon>
    </lineage>
</organism>
<evidence type="ECO:0000313" key="1">
    <source>
        <dbReference type="EMBL" id="KWW16502.1"/>
    </source>
</evidence>
<sequence length="76" mass="8793">MGSEKQKELLLVFMYEIWIKGAARTIIKKDLMLPKMQKCNNEITLMQVAVSVKNFLLACNLGYIVSFKHWGSEKKN</sequence>
<comment type="caution">
    <text evidence="1">The sequence shown here is derived from an EMBL/GenBank/DDBJ whole genome shotgun (WGS) entry which is preliminary data.</text>
</comment>